<dbReference type="OrthoDB" id="5426733at2759"/>
<evidence type="ECO:0000256" key="1">
    <source>
        <dbReference type="SAM" id="Phobius"/>
    </source>
</evidence>
<dbReference type="GeneID" id="54469588"/>
<reference evidence="4" key="2">
    <citation type="submission" date="2020-04" db="EMBL/GenBank/DDBJ databases">
        <authorList>
            <consortium name="NCBI Genome Project"/>
        </authorList>
    </citation>
    <scope>NUCLEOTIDE SEQUENCE</scope>
    <source>
        <strain evidence="4">CBS 304.34</strain>
    </source>
</reference>
<name>A0A6A6Y0M0_9PEZI</name>
<proteinExistence type="predicted"/>
<gene>
    <name evidence="2 4" type="ORF">BDZ99DRAFT_577456</name>
</gene>
<keyword evidence="3" id="KW-1185">Reference proteome</keyword>
<keyword evidence="1" id="KW-0472">Membrane</keyword>
<reference evidence="4" key="3">
    <citation type="submission" date="2025-04" db="UniProtKB">
        <authorList>
            <consortium name="RefSeq"/>
        </authorList>
    </citation>
    <scope>IDENTIFICATION</scope>
    <source>
        <strain evidence="4">CBS 304.34</strain>
    </source>
</reference>
<feature type="transmembrane region" description="Helical" evidence="1">
    <location>
        <begin position="368"/>
        <end position="386"/>
    </location>
</feature>
<reference evidence="2 4" key="1">
    <citation type="journal article" date="2020" name="Stud. Mycol.">
        <title>101 Dothideomycetes genomes: a test case for predicting lifestyles and emergence of pathogens.</title>
        <authorList>
            <person name="Haridas S."/>
            <person name="Albert R."/>
            <person name="Binder M."/>
            <person name="Bloem J."/>
            <person name="Labutti K."/>
            <person name="Salamov A."/>
            <person name="Andreopoulos B."/>
            <person name="Baker S."/>
            <person name="Barry K."/>
            <person name="Bills G."/>
            <person name="Bluhm B."/>
            <person name="Cannon C."/>
            <person name="Castanera R."/>
            <person name="Culley D."/>
            <person name="Daum C."/>
            <person name="Ezra D."/>
            <person name="Gonzalez J."/>
            <person name="Henrissat B."/>
            <person name="Kuo A."/>
            <person name="Liang C."/>
            <person name="Lipzen A."/>
            <person name="Lutzoni F."/>
            <person name="Magnuson J."/>
            <person name="Mondo S."/>
            <person name="Nolan M."/>
            <person name="Ohm R."/>
            <person name="Pangilinan J."/>
            <person name="Park H.-J."/>
            <person name="Ramirez L."/>
            <person name="Alfaro M."/>
            <person name="Sun H."/>
            <person name="Tritt A."/>
            <person name="Yoshinaga Y."/>
            <person name="Zwiers L.-H."/>
            <person name="Turgeon B."/>
            <person name="Goodwin S."/>
            <person name="Spatafora J."/>
            <person name="Crous P."/>
            <person name="Grigoriev I."/>
        </authorList>
    </citation>
    <scope>NUCLEOTIDE SEQUENCE</scope>
    <source>
        <strain evidence="2 4">CBS 304.34</strain>
    </source>
</reference>
<organism evidence="2">
    <name type="scientific">Mytilinidion resinicola</name>
    <dbReference type="NCBI Taxonomy" id="574789"/>
    <lineage>
        <taxon>Eukaryota</taxon>
        <taxon>Fungi</taxon>
        <taxon>Dikarya</taxon>
        <taxon>Ascomycota</taxon>
        <taxon>Pezizomycotina</taxon>
        <taxon>Dothideomycetes</taxon>
        <taxon>Pleosporomycetidae</taxon>
        <taxon>Mytilinidiales</taxon>
        <taxon>Mytilinidiaceae</taxon>
        <taxon>Mytilinidion</taxon>
    </lineage>
</organism>
<dbReference type="AlphaFoldDB" id="A0A6A6Y0M0"/>
<accession>A0A6A6Y0M0</accession>
<keyword evidence="1" id="KW-1133">Transmembrane helix</keyword>
<dbReference type="RefSeq" id="XP_033568739.1">
    <property type="nucleotide sequence ID" value="XM_033728695.1"/>
</dbReference>
<keyword evidence="1" id="KW-0812">Transmembrane</keyword>
<dbReference type="Proteomes" id="UP000504636">
    <property type="component" value="Unplaced"/>
</dbReference>
<protein>
    <submittedName>
        <fullName evidence="2 4">Uncharacterized protein</fullName>
    </submittedName>
</protein>
<dbReference type="EMBL" id="MU003728">
    <property type="protein sequence ID" value="KAF2801775.1"/>
    <property type="molecule type" value="Genomic_DNA"/>
</dbReference>
<sequence>MKKLSQPRPTRTEDNYGYLRWNKASQSLFDLFGIRINPDPNPSEVARLPEIRFALMYIRNVYKAIAQHGFETRHHQDPVLRPKLFCGDKFATKVKEGAEIPDLTPNSVRMKLLLSLDPGDQISSSWKIGPGDGLKGIRPWVTEWQHDARYSNDLWCNEFGGAGTVFLHSYVYICESSFHAPATINHAALLYNGNSHAKTLQNGTRLDGVEGLSTLLLHELLRLYLHLYDLFYIMADEHTYHNMLPPNKPQHELGRHLYGYEQSYMLARLYPMNAAMTGVIHRYITLQTVDTYVMFAMSMLFEDFTFEGVGGWAKPLPALRPPAVQSAGQEHSRFQSRTRKLQVPQALSYRPAPPLPEPPGPSERTLRILTYTVFGLTVLMILWMSCHLRS</sequence>
<evidence type="ECO:0000313" key="2">
    <source>
        <dbReference type="EMBL" id="KAF2801775.1"/>
    </source>
</evidence>
<evidence type="ECO:0000313" key="3">
    <source>
        <dbReference type="Proteomes" id="UP000504636"/>
    </source>
</evidence>
<evidence type="ECO:0000313" key="4">
    <source>
        <dbReference type="RefSeq" id="XP_033568739.1"/>
    </source>
</evidence>